<evidence type="ECO:0000313" key="1">
    <source>
        <dbReference type="EMBL" id="CAF1430439.1"/>
    </source>
</evidence>
<dbReference type="AlphaFoldDB" id="A0A815NJI5"/>
<reference evidence="1" key="1">
    <citation type="submission" date="2021-02" db="EMBL/GenBank/DDBJ databases">
        <authorList>
            <person name="Nowell W R."/>
        </authorList>
    </citation>
    <scope>NUCLEOTIDE SEQUENCE</scope>
</reference>
<comment type="caution">
    <text evidence="1">The sequence shown here is derived from an EMBL/GenBank/DDBJ whole genome shotgun (WGS) entry which is preliminary data.</text>
</comment>
<evidence type="ECO:0000313" key="2">
    <source>
        <dbReference type="Proteomes" id="UP000663845"/>
    </source>
</evidence>
<dbReference type="EMBL" id="CAJNOG010001300">
    <property type="protein sequence ID" value="CAF1430439.1"/>
    <property type="molecule type" value="Genomic_DNA"/>
</dbReference>
<name>A0A815NJI5_9BILA</name>
<accession>A0A815NJI5</accession>
<sequence>MLKMLNNVERISQLIPKLKQQLIFLEEREKLFRKVDDGSISYDGSLFNISTIPKTPIFTLPNAQTSPAVSLNSKSPSLIYLTNTNFSSTMAMENSTTDEFLTTAGVPSSFPDVYEVPVLPKALLKDIDAGNLKSFGPHCQGRQILIDAVVHDLIENYNLFYLSKAQYNIVGSALVRCLRLPSTTENLTIWKDALQTKLKRTRADHPNNSPGQEFRLKYSKLGSGRPVKQKSGTIATRDRHKQSSQYPVGMRKVRKNCFDIQMKDILLKHFNHIDFDTDLYQCNILIHNNIEYRRCGVYVIDLKPSHEQPIFAQVIMIIKKKEKWWLLVDILNTICYDEKLSAWQIQSTTRYSLIDSNDLTYYHKGLDIYIVNNLSFVSFISRLTLH</sequence>
<organism evidence="1 2">
    <name type="scientific">Adineta steineri</name>
    <dbReference type="NCBI Taxonomy" id="433720"/>
    <lineage>
        <taxon>Eukaryota</taxon>
        <taxon>Metazoa</taxon>
        <taxon>Spiralia</taxon>
        <taxon>Gnathifera</taxon>
        <taxon>Rotifera</taxon>
        <taxon>Eurotatoria</taxon>
        <taxon>Bdelloidea</taxon>
        <taxon>Adinetida</taxon>
        <taxon>Adinetidae</taxon>
        <taxon>Adineta</taxon>
    </lineage>
</organism>
<protein>
    <submittedName>
        <fullName evidence="1">Uncharacterized protein</fullName>
    </submittedName>
</protein>
<dbReference type="Proteomes" id="UP000663845">
    <property type="component" value="Unassembled WGS sequence"/>
</dbReference>
<proteinExistence type="predicted"/>
<gene>
    <name evidence="1" type="ORF">JYZ213_LOCUS39538</name>
</gene>